<evidence type="ECO:0000313" key="1">
    <source>
        <dbReference type="EMBL" id="KAH7919989.1"/>
    </source>
</evidence>
<name>A0ACB8B3H9_9AGAM</name>
<dbReference type="Proteomes" id="UP000790709">
    <property type="component" value="Unassembled WGS sequence"/>
</dbReference>
<organism evidence="1 2">
    <name type="scientific">Leucogyrophana mollusca</name>
    <dbReference type="NCBI Taxonomy" id="85980"/>
    <lineage>
        <taxon>Eukaryota</taxon>
        <taxon>Fungi</taxon>
        <taxon>Dikarya</taxon>
        <taxon>Basidiomycota</taxon>
        <taxon>Agaricomycotina</taxon>
        <taxon>Agaricomycetes</taxon>
        <taxon>Agaricomycetidae</taxon>
        <taxon>Boletales</taxon>
        <taxon>Boletales incertae sedis</taxon>
        <taxon>Leucogyrophana</taxon>
    </lineage>
</organism>
<protein>
    <submittedName>
        <fullName evidence="1">Uncharacterized protein</fullName>
    </submittedName>
</protein>
<dbReference type="EMBL" id="MU266614">
    <property type="protein sequence ID" value="KAH7919989.1"/>
    <property type="molecule type" value="Genomic_DNA"/>
</dbReference>
<sequence length="125" mass="14392">MGGWKELLECPHLMMGKKLKADDFAANIYKDPIGYLVELNLWLNKAITEMIHLANILGDRVWLLDYGIPGMSIQEILNKRQGHSTGNEYIQRIMNGLKPTAGRTRKKNCKDLDHFDIVRMDNDYS</sequence>
<proteinExistence type="predicted"/>
<reference evidence="1" key="1">
    <citation type="journal article" date="2021" name="New Phytol.">
        <title>Evolutionary innovations through gain and loss of genes in the ectomycorrhizal Boletales.</title>
        <authorList>
            <person name="Wu G."/>
            <person name="Miyauchi S."/>
            <person name="Morin E."/>
            <person name="Kuo A."/>
            <person name="Drula E."/>
            <person name="Varga T."/>
            <person name="Kohler A."/>
            <person name="Feng B."/>
            <person name="Cao Y."/>
            <person name="Lipzen A."/>
            <person name="Daum C."/>
            <person name="Hundley H."/>
            <person name="Pangilinan J."/>
            <person name="Johnson J."/>
            <person name="Barry K."/>
            <person name="LaButti K."/>
            <person name="Ng V."/>
            <person name="Ahrendt S."/>
            <person name="Min B."/>
            <person name="Choi I.G."/>
            <person name="Park H."/>
            <person name="Plett J.M."/>
            <person name="Magnuson J."/>
            <person name="Spatafora J.W."/>
            <person name="Nagy L.G."/>
            <person name="Henrissat B."/>
            <person name="Grigoriev I.V."/>
            <person name="Yang Z.L."/>
            <person name="Xu J."/>
            <person name="Martin F.M."/>
        </authorList>
    </citation>
    <scope>NUCLEOTIDE SEQUENCE</scope>
    <source>
        <strain evidence="1">KUC20120723A-06</strain>
    </source>
</reference>
<evidence type="ECO:0000313" key="2">
    <source>
        <dbReference type="Proteomes" id="UP000790709"/>
    </source>
</evidence>
<keyword evidence="2" id="KW-1185">Reference proteome</keyword>
<accession>A0ACB8B3H9</accession>
<gene>
    <name evidence="1" type="ORF">BV22DRAFT_1050691</name>
</gene>
<comment type="caution">
    <text evidence="1">The sequence shown here is derived from an EMBL/GenBank/DDBJ whole genome shotgun (WGS) entry which is preliminary data.</text>
</comment>